<name>A0A2L0UZJ3_9CAUD</name>
<dbReference type="EMBL" id="MF403008">
    <property type="protein sequence ID" value="AUZ94945.1"/>
    <property type="molecule type" value="Genomic_DNA"/>
</dbReference>
<dbReference type="KEGG" id="vg:40088166"/>
<dbReference type="GeneID" id="40088166"/>
<accession>A0A2L0UZJ3</accession>
<keyword evidence="2" id="KW-1185">Reference proteome</keyword>
<reference evidence="1 2" key="1">
    <citation type="submission" date="2017-06" db="EMBL/GenBank/DDBJ databases">
        <authorList>
            <person name="Kim H.J."/>
            <person name="Triplett B.A."/>
        </authorList>
    </citation>
    <scope>NUCLEOTIDE SEQUENCE [LARGE SCALE GENOMIC DNA]</scope>
</reference>
<sequence>MDMITFPYESKNLKLTLVQRHRARQSEKEHPDIYYFFHEVRKHIERMITEHESDIMYVDYMLYDIIFEEQSINTDTGVFGELYDALKEQGVRLDFIKRGEIKIKMW</sequence>
<evidence type="ECO:0000313" key="1">
    <source>
        <dbReference type="EMBL" id="AUZ94945.1"/>
    </source>
</evidence>
<dbReference type="RefSeq" id="YP_009611828.1">
    <property type="nucleotide sequence ID" value="NC_042013.1"/>
</dbReference>
<organism evidence="1 2">
    <name type="scientific">Agrobacterium phage Atu_ph07</name>
    <dbReference type="NCBI Taxonomy" id="2024264"/>
    <lineage>
        <taxon>Viruses</taxon>
        <taxon>Duplodnaviria</taxon>
        <taxon>Heunggongvirae</taxon>
        <taxon>Uroviricota</taxon>
        <taxon>Caudoviricetes</taxon>
        <taxon>Polybotosvirus</taxon>
        <taxon>Polybotosvirus Atuph07</taxon>
    </lineage>
</organism>
<protein>
    <submittedName>
        <fullName evidence="1">Uncharacterized protein</fullName>
    </submittedName>
</protein>
<proteinExistence type="predicted"/>
<dbReference type="Proteomes" id="UP000223025">
    <property type="component" value="Segment"/>
</dbReference>
<evidence type="ECO:0000313" key="2">
    <source>
        <dbReference type="Proteomes" id="UP000223025"/>
    </source>
</evidence>